<proteinExistence type="predicted"/>
<evidence type="ECO:0000313" key="2">
    <source>
        <dbReference type="Proteomes" id="UP000886998"/>
    </source>
</evidence>
<dbReference type="EMBL" id="BMAV01024205">
    <property type="protein sequence ID" value="GFS31047.1"/>
    <property type="molecule type" value="Genomic_DNA"/>
</dbReference>
<keyword evidence="2" id="KW-1185">Reference proteome</keyword>
<sequence length="97" mass="11158">MANDQTITMESQNLSLPLSRASPPGLFTPCEHLIQVQNDIRKISLFAQGAQHSLNMLFPYMSANDLEVVDVFARHKYYKEQLQHTECDMVLFFLVQL</sequence>
<comment type="caution">
    <text evidence="1">The sequence shown here is derived from an EMBL/GenBank/DDBJ whole genome shotgun (WGS) entry which is preliminary data.</text>
</comment>
<reference evidence="1" key="1">
    <citation type="submission" date="2020-08" db="EMBL/GenBank/DDBJ databases">
        <title>Multicomponent nature underlies the extraordinary mechanical properties of spider dragline silk.</title>
        <authorList>
            <person name="Kono N."/>
            <person name="Nakamura H."/>
            <person name="Mori M."/>
            <person name="Yoshida Y."/>
            <person name="Ohtoshi R."/>
            <person name="Malay A.D."/>
            <person name="Moran D.A.P."/>
            <person name="Tomita M."/>
            <person name="Numata K."/>
            <person name="Arakawa K."/>
        </authorList>
    </citation>
    <scope>NUCLEOTIDE SEQUENCE</scope>
</reference>
<organism evidence="1 2">
    <name type="scientific">Trichonephila inaurata madagascariensis</name>
    <dbReference type="NCBI Taxonomy" id="2747483"/>
    <lineage>
        <taxon>Eukaryota</taxon>
        <taxon>Metazoa</taxon>
        <taxon>Ecdysozoa</taxon>
        <taxon>Arthropoda</taxon>
        <taxon>Chelicerata</taxon>
        <taxon>Arachnida</taxon>
        <taxon>Araneae</taxon>
        <taxon>Araneomorphae</taxon>
        <taxon>Entelegynae</taxon>
        <taxon>Araneoidea</taxon>
        <taxon>Nephilidae</taxon>
        <taxon>Trichonephila</taxon>
        <taxon>Trichonephila inaurata</taxon>
    </lineage>
</organism>
<dbReference type="Proteomes" id="UP000886998">
    <property type="component" value="Unassembled WGS sequence"/>
</dbReference>
<evidence type="ECO:0000313" key="1">
    <source>
        <dbReference type="EMBL" id="GFS31047.1"/>
    </source>
</evidence>
<accession>A0A8X6M667</accession>
<name>A0A8X6M667_9ARAC</name>
<dbReference type="AlphaFoldDB" id="A0A8X6M667"/>
<protein>
    <submittedName>
        <fullName evidence="1">Uncharacterized protein</fullName>
    </submittedName>
</protein>
<gene>
    <name evidence="1" type="ORF">TNIN_308431</name>
</gene>